<proteinExistence type="predicted"/>
<feature type="compositionally biased region" description="Low complexity" evidence="1">
    <location>
        <begin position="505"/>
        <end position="541"/>
    </location>
</feature>
<organism evidence="2 3">
    <name type="scientific">Micractinium conductrix</name>
    <dbReference type="NCBI Taxonomy" id="554055"/>
    <lineage>
        <taxon>Eukaryota</taxon>
        <taxon>Viridiplantae</taxon>
        <taxon>Chlorophyta</taxon>
        <taxon>core chlorophytes</taxon>
        <taxon>Trebouxiophyceae</taxon>
        <taxon>Chlorellales</taxon>
        <taxon>Chlorellaceae</taxon>
        <taxon>Chlorella clade</taxon>
        <taxon>Micractinium</taxon>
    </lineage>
</organism>
<feature type="region of interest" description="Disordered" evidence="1">
    <location>
        <begin position="59"/>
        <end position="102"/>
    </location>
</feature>
<gene>
    <name evidence="2" type="ORF">C2E20_8657</name>
</gene>
<dbReference type="AlphaFoldDB" id="A0A2P6V0V4"/>
<keyword evidence="3" id="KW-1185">Reference proteome</keyword>
<feature type="region of interest" description="Disordered" evidence="1">
    <location>
        <begin position="494"/>
        <end position="563"/>
    </location>
</feature>
<name>A0A2P6V0V4_9CHLO</name>
<accession>A0A2P6V0V4</accession>
<evidence type="ECO:0000256" key="1">
    <source>
        <dbReference type="SAM" id="MobiDB-lite"/>
    </source>
</evidence>
<protein>
    <submittedName>
        <fullName evidence="2">Spermatogenesis-associated 32 isoform X1</fullName>
    </submittedName>
</protein>
<evidence type="ECO:0000313" key="3">
    <source>
        <dbReference type="Proteomes" id="UP000239649"/>
    </source>
</evidence>
<dbReference type="EMBL" id="LHPF02000050">
    <property type="protein sequence ID" value="PSC67719.1"/>
    <property type="molecule type" value="Genomic_DNA"/>
</dbReference>
<sequence length="563" mass="60550">MRRSIQTLGRRLGSISIAGGLAGAPGSSAGLLAAAADGAIAASGVCAARPATAAAASAAGWPRSLSYHDGGDDGGTDGGSREWRQRPARRGPPPPDPDSDMGRLLACENVAEMRAWREEVEAEGRFDASQLSAVIRRLGLADGLNPQERNAFMSELLDAVAQGSMAVDGKAAVYLVWLPAKRNWRGDEASLQAVLPVVYAQLEGMQTNDLSTLLWAMGRLRISPADDVRELLYDKLQELLPHMNLKELTATGFGVSKLRMPPDVAAPLVPAIEAQLPARLHRDQAERLLKLVPYLPGLHAESIMTQRVFDALAHHANRVGLYTLSEAVWAATRVGHRYQEADMQRILDAVQRKLGDNRGPEVQTLLASLSTVGWRAGDGPLTYELIEQCVASQMEVVCGGNPRPKQADYLSKFLVTLSALHAHVPEETLVRALEFLQAAGLGSLSKPWQLQMAFRRLGHQPGVDALEPLTGHNTAMKEKQQTVRQSRQAAELEQAEEQGEEVVEEPQAAVEEPQAAVEEPQAAVEEPQAAVEEPQALATEAVAEEEAAARPPTLAIPHCRASG</sequence>
<feature type="compositionally biased region" description="Acidic residues" evidence="1">
    <location>
        <begin position="494"/>
        <end position="504"/>
    </location>
</feature>
<reference evidence="2 3" key="1">
    <citation type="journal article" date="2018" name="Plant J.">
        <title>Genome sequences of Chlorella sorokiniana UTEX 1602 and Micractinium conductrix SAG 241.80: implications to maltose excretion by a green alga.</title>
        <authorList>
            <person name="Arriola M.B."/>
            <person name="Velmurugan N."/>
            <person name="Zhang Y."/>
            <person name="Plunkett M.H."/>
            <person name="Hondzo H."/>
            <person name="Barney B.M."/>
        </authorList>
    </citation>
    <scope>NUCLEOTIDE SEQUENCE [LARGE SCALE GENOMIC DNA]</scope>
    <source>
        <strain evidence="2 3">SAG 241.80</strain>
    </source>
</reference>
<comment type="caution">
    <text evidence="2">The sequence shown here is derived from an EMBL/GenBank/DDBJ whole genome shotgun (WGS) entry which is preliminary data.</text>
</comment>
<dbReference type="Proteomes" id="UP000239649">
    <property type="component" value="Unassembled WGS sequence"/>
</dbReference>
<dbReference type="OrthoDB" id="10439021at2759"/>
<evidence type="ECO:0000313" key="2">
    <source>
        <dbReference type="EMBL" id="PSC67719.1"/>
    </source>
</evidence>